<organism evidence="1">
    <name type="scientific">Arundo donax</name>
    <name type="common">Giant reed</name>
    <name type="synonym">Donax arundinaceus</name>
    <dbReference type="NCBI Taxonomy" id="35708"/>
    <lineage>
        <taxon>Eukaryota</taxon>
        <taxon>Viridiplantae</taxon>
        <taxon>Streptophyta</taxon>
        <taxon>Embryophyta</taxon>
        <taxon>Tracheophyta</taxon>
        <taxon>Spermatophyta</taxon>
        <taxon>Magnoliopsida</taxon>
        <taxon>Liliopsida</taxon>
        <taxon>Poales</taxon>
        <taxon>Poaceae</taxon>
        <taxon>PACMAD clade</taxon>
        <taxon>Arundinoideae</taxon>
        <taxon>Arundineae</taxon>
        <taxon>Arundo</taxon>
    </lineage>
</organism>
<proteinExistence type="predicted"/>
<reference evidence="1" key="2">
    <citation type="journal article" date="2015" name="Data Brief">
        <title>Shoot transcriptome of the giant reed, Arundo donax.</title>
        <authorList>
            <person name="Barrero R.A."/>
            <person name="Guerrero F.D."/>
            <person name="Moolhuijzen P."/>
            <person name="Goolsby J.A."/>
            <person name="Tidwell J."/>
            <person name="Bellgard S.E."/>
            <person name="Bellgard M.I."/>
        </authorList>
    </citation>
    <scope>NUCLEOTIDE SEQUENCE</scope>
    <source>
        <tissue evidence="1">Shoot tissue taken approximately 20 cm above the soil surface</tissue>
    </source>
</reference>
<evidence type="ECO:0000313" key="1">
    <source>
        <dbReference type="EMBL" id="JAD91816.1"/>
    </source>
</evidence>
<dbReference type="EMBL" id="GBRH01206079">
    <property type="protein sequence ID" value="JAD91816.1"/>
    <property type="molecule type" value="Transcribed_RNA"/>
</dbReference>
<name>A0A0A9DVH4_ARUDO</name>
<dbReference type="AlphaFoldDB" id="A0A0A9DVH4"/>
<accession>A0A0A9DVH4</accession>
<sequence>MEVCFAEEGGGGRRDPAEGGRISFYYRDYVLQTSMSQQIF</sequence>
<protein>
    <submittedName>
        <fullName evidence="1">Uncharacterized protein</fullName>
    </submittedName>
</protein>
<reference evidence="1" key="1">
    <citation type="submission" date="2014-09" db="EMBL/GenBank/DDBJ databases">
        <authorList>
            <person name="Magalhaes I.L.F."/>
            <person name="Oliveira U."/>
            <person name="Santos F.R."/>
            <person name="Vidigal T.H.D.A."/>
            <person name="Brescovit A.D."/>
            <person name="Santos A.J."/>
        </authorList>
    </citation>
    <scope>NUCLEOTIDE SEQUENCE</scope>
    <source>
        <tissue evidence="1">Shoot tissue taken approximately 20 cm above the soil surface</tissue>
    </source>
</reference>